<reference evidence="3 4" key="1">
    <citation type="submission" date="2020-07" db="EMBL/GenBank/DDBJ databases">
        <title>Genomic Encyclopedia of Type Strains, Phase III (KMG-III): the genomes of soil and plant-associated and newly described type strains.</title>
        <authorList>
            <person name="Whitman W."/>
        </authorList>
    </citation>
    <scope>NUCLEOTIDE SEQUENCE [LARGE SCALE GENOMIC DNA]</scope>
    <source>
        <strain evidence="3 4">DSM 11255</strain>
    </source>
</reference>
<gene>
    <name evidence="3" type="ORF">HDG70_000638</name>
</gene>
<sequence>MLLKVAVFSDSYHPYVSGVVRSIDLFQEELSQRGVEFIFFIPAYGNFKKEKGFYRFFSVPAPTNKEFHLALPFSFKVSKTLREEKVDLIHVHSPFLLGRLGQKTGRKLNIPVVFTYHTLYEEYVHYFPFARKTARAVTSWYTLQFANKCSAVICPTETIRDYLCQKGLKTRSAVIPTGIDLEPFSKADSSWLKTTLGLKGKKVCLFVGRVAPEKNVDFLLESFRIVASTLNDVVLVIVGGGPELPHYQKKAEELGLGNSVKFIGPVPPEKVPIYYAGADLFLFPSVTETQGLVFAEAKAAGLPAVGVRAFGSKSMVFDGVDGFLTGPNPREYAEKVILLLRDEALRKLFSQNARKNAQNFSKEYTARLMYDLYKSLIVNPDR</sequence>
<dbReference type="Gene3D" id="3.40.50.2000">
    <property type="entry name" value="Glycogen Phosphorylase B"/>
    <property type="match status" value="2"/>
</dbReference>
<dbReference type="Proteomes" id="UP000604066">
    <property type="component" value="Unassembled WGS sequence"/>
</dbReference>
<evidence type="ECO:0000313" key="3">
    <source>
        <dbReference type="EMBL" id="NYE56932.1"/>
    </source>
</evidence>
<dbReference type="InterPro" id="IPR001296">
    <property type="entry name" value="Glyco_trans_1"/>
</dbReference>
<protein>
    <submittedName>
        <fullName evidence="3">Glycosyltransferase involved in cell wall biosynthesis</fullName>
    </submittedName>
</protein>
<dbReference type="Pfam" id="PF13439">
    <property type="entry name" value="Glyco_transf_4"/>
    <property type="match status" value="1"/>
</dbReference>
<feature type="domain" description="Glycosyl transferase family 1" evidence="1">
    <location>
        <begin position="199"/>
        <end position="355"/>
    </location>
</feature>
<dbReference type="PANTHER" id="PTHR45947:SF3">
    <property type="entry name" value="SULFOQUINOVOSYL TRANSFERASE SQD2"/>
    <property type="match status" value="1"/>
</dbReference>
<organism evidence="3 4">
    <name type="scientific">Carboxydothermus ferrireducens DSM 11255</name>
    <dbReference type="NCBI Taxonomy" id="1119529"/>
    <lineage>
        <taxon>Bacteria</taxon>
        <taxon>Bacillati</taxon>
        <taxon>Bacillota</taxon>
        <taxon>Clostridia</taxon>
        <taxon>Thermoanaerobacterales</taxon>
        <taxon>Thermoanaerobacteraceae</taxon>
        <taxon>Carboxydothermus</taxon>
    </lineage>
</organism>
<dbReference type="RefSeq" id="WP_154652731.1">
    <property type="nucleotide sequence ID" value="NZ_ATYG01000014.1"/>
</dbReference>
<dbReference type="Pfam" id="PF00534">
    <property type="entry name" value="Glycos_transf_1"/>
    <property type="match status" value="1"/>
</dbReference>
<evidence type="ECO:0000259" key="2">
    <source>
        <dbReference type="Pfam" id="PF13439"/>
    </source>
</evidence>
<dbReference type="InterPro" id="IPR028098">
    <property type="entry name" value="Glyco_trans_4-like_N"/>
</dbReference>
<accession>A0ABX2R8R8</accession>
<keyword evidence="4" id="KW-1185">Reference proteome</keyword>
<dbReference type="EMBL" id="JACCBS010000001">
    <property type="protein sequence ID" value="NYE56932.1"/>
    <property type="molecule type" value="Genomic_DNA"/>
</dbReference>
<comment type="caution">
    <text evidence="3">The sequence shown here is derived from an EMBL/GenBank/DDBJ whole genome shotgun (WGS) entry which is preliminary data.</text>
</comment>
<dbReference type="SUPFAM" id="SSF53756">
    <property type="entry name" value="UDP-Glycosyltransferase/glycogen phosphorylase"/>
    <property type="match status" value="1"/>
</dbReference>
<dbReference type="CDD" id="cd03817">
    <property type="entry name" value="GT4_UGDG-like"/>
    <property type="match status" value="1"/>
</dbReference>
<name>A0ABX2R8R8_9THEO</name>
<feature type="domain" description="Glycosyltransferase subfamily 4-like N-terminal" evidence="2">
    <location>
        <begin position="16"/>
        <end position="182"/>
    </location>
</feature>
<evidence type="ECO:0000313" key="4">
    <source>
        <dbReference type="Proteomes" id="UP000604066"/>
    </source>
</evidence>
<dbReference type="PANTHER" id="PTHR45947">
    <property type="entry name" value="SULFOQUINOVOSYL TRANSFERASE SQD2"/>
    <property type="match status" value="1"/>
</dbReference>
<evidence type="ECO:0000259" key="1">
    <source>
        <dbReference type="Pfam" id="PF00534"/>
    </source>
</evidence>
<dbReference type="InterPro" id="IPR050194">
    <property type="entry name" value="Glycosyltransferase_grp1"/>
</dbReference>
<proteinExistence type="predicted"/>